<evidence type="ECO:0000256" key="6">
    <source>
        <dbReference type="ARBA" id="ARBA00022989"/>
    </source>
</evidence>
<keyword evidence="10" id="KW-1185">Reference proteome</keyword>
<name>A0ABM0M247_SACKO</name>
<keyword evidence="6" id="KW-1133">Transmembrane helix</keyword>
<keyword evidence="5" id="KW-0735">Signal-anchor</keyword>
<dbReference type="PANTHER" id="PTHR14647">
    <property type="entry name" value="GALACTOSE-3-O-SULFOTRANSFERASE"/>
    <property type="match status" value="1"/>
</dbReference>
<dbReference type="RefSeq" id="XP_006814088.1">
    <property type="nucleotide sequence ID" value="XM_006814025.1"/>
</dbReference>
<comment type="subcellular location">
    <subcellularLocation>
        <location evidence="1">Golgi apparatus membrane</location>
        <topology evidence="1">Single-pass type II membrane protein</topology>
    </subcellularLocation>
</comment>
<dbReference type="GeneID" id="102804919"/>
<evidence type="ECO:0000256" key="2">
    <source>
        <dbReference type="ARBA" id="ARBA00008124"/>
    </source>
</evidence>
<keyword evidence="8" id="KW-0472">Membrane</keyword>
<gene>
    <name evidence="11" type="primary">LOC102804919</name>
</gene>
<evidence type="ECO:0000256" key="7">
    <source>
        <dbReference type="ARBA" id="ARBA00023034"/>
    </source>
</evidence>
<proteinExistence type="inferred from homology"/>
<dbReference type="Proteomes" id="UP000694865">
    <property type="component" value="Unplaced"/>
</dbReference>
<keyword evidence="7" id="KW-0333">Golgi apparatus</keyword>
<protein>
    <submittedName>
        <fullName evidence="11">Galactose-3-O-sulfotransferase 3-like</fullName>
    </submittedName>
</protein>
<evidence type="ECO:0000256" key="4">
    <source>
        <dbReference type="ARBA" id="ARBA00022692"/>
    </source>
</evidence>
<dbReference type="Pfam" id="PF06990">
    <property type="entry name" value="Gal-3-0_sulfotr"/>
    <property type="match status" value="1"/>
</dbReference>
<dbReference type="Gene3D" id="3.40.50.300">
    <property type="entry name" value="P-loop containing nucleotide triphosphate hydrolases"/>
    <property type="match status" value="1"/>
</dbReference>
<evidence type="ECO:0000256" key="1">
    <source>
        <dbReference type="ARBA" id="ARBA00004323"/>
    </source>
</evidence>
<dbReference type="InterPro" id="IPR009729">
    <property type="entry name" value="Gal-3-0_sulfotransfrase"/>
</dbReference>
<accession>A0ABM0M247</accession>
<evidence type="ECO:0000256" key="9">
    <source>
        <dbReference type="ARBA" id="ARBA00023180"/>
    </source>
</evidence>
<sequence>MFTCHINYSEADPYMQGIPKRVTILREPTARLESLMSAFPWQREPVMESLHRFMEDPTRFENGGTHHSRNQMMRDLGLTLKETSDDVIVKNRINTLSKDLDLVLITEYFDESLILMKHVLCWETENILYFAKNQHAHRNEIAPALEGQVRLWSRADYLLYEHFNATLWDKIREFGPTFYDELKELREMLLEAHDQCVTSTTTNNAVSQKVKLKGDGKSPFCNNLLRDVSAWFHCIANRQSNIPKEC</sequence>
<dbReference type="PANTHER" id="PTHR14647:SF87">
    <property type="entry name" value="PUTATIVE-RELATED"/>
    <property type="match status" value="1"/>
</dbReference>
<dbReference type="InterPro" id="IPR027417">
    <property type="entry name" value="P-loop_NTPase"/>
</dbReference>
<keyword evidence="3" id="KW-0808">Transferase</keyword>
<organism evidence="10 11">
    <name type="scientific">Saccoglossus kowalevskii</name>
    <name type="common">Acorn worm</name>
    <dbReference type="NCBI Taxonomy" id="10224"/>
    <lineage>
        <taxon>Eukaryota</taxon>
        <taxon>Metazoa</taxon>
        <taxon>Hemichordata</taxon>
        <taxon>Enteropneusta</taxon>
        <taxon>Harrimaniidae</taxon>
        <taxon>Saccoglossus</taxon>
    </lineage>
</organism>
<comment type="similarity">
    <text evidence="2">Belongs to the galactose-3-O-sulfotransferase family.</text>
</comment>
<evidence type="ECO:0000256" key="3">
    <source>
        <dbReference type="ARBA" id="ARBA00022679"/>
    </source>
</evidence>
<evidence type="ECO:0000256" key="8">
    <source>
        <dbReference type="ARBA" id="ARBA00023136"/>
    </source>
</evidence>
<evidence type="ECO:0000313" key="11">
    <source>
        <dbReference type="RefSeq" id="XP_006814088.1"/>
    </source>
</evidence>
<keyword evidence="9" id="KW-0325">Glycoprotein</keyword>
<evidence type="ECO:0000313" key="10">
    <source>
        <dbReference type="Proteomes" id="UP000694865"/>
    </source>
</evidence>
<evidence type="ECO:0000256" key="5">
    <source>
        <dbReference type="ARBA" id="ARBA00022968"/>
    </source>
</evidence>
<reference evidence="11" key="1">
    <citation type="submission" date="2025-08" db="UniProtKB">
        <authorList>
            <consortium name="RefSeq"/>
        </authorList>
    </citation>
    <scope>IDENTIFICATION</scope>
    <source>
        <tissue evidence="11">Testes</tissue>
    </source>
</reference>
<keyword evidence="4" id="KW-0812">Transmembrane</keyword>